<organism evidence="2 3">
    <name type="scientific">Enterococcus avium</name>
    <name type="common">Streptococcus avium</name>
    <dbReference type="NCBI Taxonomy" id="33945"/>
    <lineage>
        <taxon>Bacteria</taxon>
        <taxon>Bacillati</taxon>
        <taxon>Bacillota</taxon>
        <taxon>Bacilli</taxon>
        <taxon>Lactobacillales</taxon>
        <taxon>Enterococcaceae</taxon>
        <taxon>Enterococcus</taxon>
    </lineage>
</organism>
<dbReference type="AlphaFoldDB" id="A0ABD5FEC6"/>
<evidence type="ECO:0000313" key="3">
    <source>
        <dbReference type="Proteomes" id="UP001264335"/>
    </source>
</evidence>
<reference evidence="2 3" key="1">
    <citation type="submission" date="2023-03" db="EMBL/GenBank/DDBJ databases">
        <authorList>
            <person name="Shen W."/>
            <person name="Cai J."/>
        </authorList>
    </citation>
    <scope>NUCLEOTIDE SEQUENCE [LARGE SCALE GENOMIC DNA]</scope>
    <source>
        <strain evidence="2 3">Y2</strain>
    </source>
</reference>
<gene>
    <name evidence="2" type="ORF">P7D79_20205</name>
</gene>
<proteinExistence type="predicted"/>
<dbReference type="InterPro" id="IPR025246">
    <property type="entry name" value="IS30-like_HTH"/>
</dbReference>
<dbReference type="Proteomes" id="UP001264335">
    <property type="component" value="Unassembled WGS sequence"/>
</dbReference>
<dbReference type="Pfam" id="PF13936">
    <property type="entry name" value="HTH_38"/>
    <property type="match status" value="1"/>
</dbReference>
<accession>A0ABD5FEC6</accession>
<feature type="domain" description="Transposase IS30-like HTH" evidence="1">
    <location>
        <begin position="3"/>
        <end position="40"/>
    </location>
</feature>
<protein>
    <submittedName>
        <fullName evidence="2">IS30 family transposase</fullName>
    </submittedName>
</protein>
<name>A0ABD5FEC6_ENTAV</name>
<evidence type="ECO:0000259" key="1">
    <source>
        <dbReference type="Pfam" id="PF13936"/>
    </source>
</evidence>
<comment type="caution">
    <text evidence="2">The sequence shown here is derived from an EMBL/GenBank/DDBJ whole genome shotgun (WGS) entry which is preliminary data.</text>
</comment>
<sequence length="51" mass="5894">MTYTHLTTDELVLIASYFNIEKPVALVAQSLNRSRQTIYNVYSFLKQGKKV</sequence>
<dbReference type="RefSeq" id="WP_376713009.1">
    <property type="nucleotide sequence ID" value="NZ_JARPWY010000088.1"/>
</dbReference>
<dbReference type="EMBL" id="JARPWY010000088">
    <property type="protein sequence ID" value="MDT2516547.1"/>
    <property type="molecule type" value="Genomic_DNA"/>
</dbReference>
<feature type="non-terminal residue" evidence="2">
    <location>
        <position position="51"/>
    </location>
</feature>
<evidence type="ECO:0000313" key="2">
    <source>
        <dbReference type="EMBL" id="MDT2516547.1"/>
    </source>
</evidence>